<name>A0A3M7SLJ4_BRAPC</name>
<dbReference type="EMBL" id="REGN01001159">
    <property type="protein sequence ID" value="RNA36609.1"/>
    <property type="molecule type" value="Genomic_DNA"/>
</dbReference>
<reference evidence="1 2" key="1">
    <citation type="journal article" date="2018" name="Sci. Rep.">
        <title>Genomic signatures of local adaptation to the degree of environmental predictability in rotifers.</title>
        <authorList>
            <person name="Franch-Gras L."/>
            <person name="Hahn C."/>
            <person name="Garcia-Roger E.M."/>
            <person name="Carmona M.J."/>
            <person name="Serra M."/>
            <person name="Gomez A."/>
        </authorList>
    </citation>
    <scope>NUCLEOTIDE SEQUENCE [LARGE SCALE GENOMIC DNA]</scope>
    <source>
        <strain evidence="1">HYR1</strain>
    </source>
</reference>
<comment type="caution">
    <text evidence="1">The sequence shown here is derived from an EMBL/GenBank/DDBJ whole genome shotgun (WGS) entry which is preliminary data.</text>
</comment>
<dbReference type="AlphaFoldDB" id="A0A3M7SLJ4"/>
<sequence>MTCFTTESMALYLRSIIETLSSGIGLSWLNKASHVKHNSSKNWNKKNCQSNPVWYEYQAKDQSWQNNIAHKCITSPNFLENIFGNRINGSGSQRTTPNKLNSVLTMASCIDFFIAYVGWVSALRIPVTVVPIFEPRVMT</sequence>
<proteinExistence type="predicted"/>
<organism evidence="1 2">
    <name type="scientific">Brachionus plicatilis</name>
    <name type="common">Marine rotifer</name>
    <name type="synonym">Brachionus muelleri</name>
    <dbReference type="NCBI Taxonomy" id="10195"/>
    <lineage>
        <taxon>Eukaryota</taxon>
        <taxon>Metazoa</taxon>
        <taxon>Spiralia</taxon>
        <taxon>Gnathifera</taxon>
        <taxon>Rotifera</taxon>
        <taxon>Eurotatoria</taxon>
        <taxon>Monogononta</taxon>
        <taxon>Pseudotrocha</taxon>
        <taxon>Ploima</taxon>
        <taxon>Brachionidae</taxon>
        <taxon>Brachionus</taxon>
    </lineage>
</organism>
<evidence type="ECO:0000313" key="2">
    <source>
        <dbReference type="Proteomes" id="UP000276133"/>
    </source>
</evidence>
<keyword evidence="2" id="KW-1185">Reference proteome</keyword>
<protein>
    <submittedName>
        <fullName evidence="1">Uncharacterized protein</fullName>
    </submittedName>
</protein>
<dbReference type="Proteomes" id="UP000276133">
    <property type="component" value="Unassembled WGS sequence"/>
</dbReference>
<evidence type="ECO:0000313" key="1">
    <source>
        <dbReference type="EMBL" id="RNA36609.1"/>
    </source>
</evidence>
<accession>A0A3M7SLJ4</accession>
<gene>
    <name evidence="1" type="ORF">BpHYR1_045403</name>
</gene>